<dbReference type="SUPFAM" id="SSF55797">
    <property type="entry name" value="PR-1-like"/>
    <property type="match status" value="1"/>
</dbReference>
<dbReference type="CDD" id="cd05379">
    <property type="entry name" value="CAP_bacterial"/>
    <property type="match status" value="1"/>
</dbReference>
<dbReference type="InterPro" id="IPR014044">
    <property type="entry name" value="CAP_dom"/>
</dbReference>
<keyword evidence="1" id="KW-0732">Signal</keyword>
<accession>A0ABR7M466</accession>
<dbReference type="PANTHER" id="PTHR31157">
    <property type="entry name" value="SCP DOMAIN-CONTAINING PROTEIN"/>
    <property type="match status" value="1"/>
</dbReference>
<keyword evidence="4" id="KW-1185">Reference proteome</keyword>
<dbReference type="InterPro" id="IPR035940">
    <property type="entry name" value="CAP_sf"/>
</dbReference>
<evidence type="ECO:0000313" key="3">
    <source>
        <dbReference type="EMBL" id="MBC6489814.1"/>
    </source>
</evidence>
<sequence length="166" mass="17979">MQLLKVLVTGLFGLILFTACKTSPASTVKRTGTTSSASSSLASMETSILAEVNRHRKSKGLPALQSNSYIETEASLHSQRMASRQVAFGHGGYETRVSRLSKRLGGISASAENVAYGSMNAREVVQGWLKSPPHRKNIEGRFNLTGIGVSRNSKGVIFFTQLFMLK</sequence>
<reference evidence="3 4" key="1">
    <citation type="submission" date="2016-07" db="EMBL/GenBank/DDBJ databases">
        <title>Genome analysis of Flavihumibacter stibioxidans YS-17.</title>
        <authorList>
            <person name="Shi K."/>
            <person name="Han Y."/>
            <person name="Wang G."/>
        </authorList>
    </citation>
    <scope>NUCLEOTIDE SEQUENCE [LARGE SCALE GENOMIC DNA]</scope>
    <source>
        <strain evidence="3 4">YS-17</strain>
    </source>
</reference>
<dbReference type="EMBL" id="MBUA01000001">
    <property type="protein sequence ID" value="MBC6489814.1"/>
    <property type="molecule type" value="Genomic_DNA"/>
</dbReference>
<protein>
    <recommendedName>
        <fullName evidence="2">SCP domain-containing protein</fullName>
    </recommendedName>
</protein>
<evidence type="ECO:0000256" key="1">
    <source>
        <dbReference type="SAM" id="SignalP"/>
    </source>
</evidence>
<dbReference type="Proteomes" id="UP000765802">
    <property type="component" value="Unassembled WGS sequence"/>
</dbReference>
<feature type="signal peptide" evidence="1">
    <location>
        <begin position="1"/>
        <end position="21"/>
    </location>
</feature>
<dbReference type="PROSITE" id="PS51257">
    <property type="entry name" value="PROKAR_LIPOPROTEIN"/>
    <property type="match status" value="1"/>
</dbReference>
<feature type="chain" id="PRO_5046383284" description="SCP domain-containing protein" evidence="1">
    <location>
        <begin position="22"/>
        <end position="166"/>
    </location>
</feature>
<dbReference type="Gene3D" id="3.40.33.10">
    <property type="entry name" value="CAP"/>
    <property type="match status" value="1"/>
</dbReference>
<organism evidence="3 4">
    <name type="scientific">Flavihumibacter stibioxidans</name>
    <dbReference type="NCBI Taxonomy" id="1834163"/>
    <lineage>
        <taxon>Bacteria</taxon>
        <taxon>Pseudomonadati</taxon>
        <taxon>Bacteroidota</taxon>
        <taxon>Chitinophagia</taxon>
        <taxon>Chitinophagales</taxon>
        <taxon>Chitinophagaceae</taxon>
        <taxon>Flavihumibacter</taxon>
    </lineage>
</organism>
<comment type="caution">
    <text evidence="3">The sequence shown here is derived from an EMBL/GenBank/DDBJ whole genome shotgun (WGS) entry which is preliminary data.</text>
</comment>
<evidence type="ECO:0000313" key="4">
    <source>
        <dbReference type="Proteomes" id="UP000765802"/>
    </source>
</evidence>
<name>A0ABR7M466_9BACT</name>
<dbReference type="Pfam" id="PF00188">
    <property type="entry name" value="CAP"/>
    <property type="match status" value="1"/>
</dbReference>
<dbReference type="PANTHER" id="PTHR31157:SF1">
    <property type="entry name" value="SCP DOMAIN-CONTAINING PROTEIN"/>
    <property type="match status" value="1"/>
</dbReference>
<dbReference type="RefSeq" id="WP_187255161.1">
    <property type="nucleotide sequence ID" value="NZ_JBHULF010000006.1"/>
</dbReference>
<evidence type="ECO:0000259" key="2">
    <source>
        <dbReference type="Pfam" id="PF00188"/>
    </source>
</evidence>
<feature type="domain" description="SCP" evidence="2">
    <location>
        <begin position="49"/>
        <end position="163"/>
    </location>
</feature>
<proteinExistence type="predicted"/>
<gene>
    <name evidence="3" type="ORF">BC349_02460</name>
</gene>